<name>A0A0K1JHT2_9MICO</name>
<gene>
    <name evidence="3" type="ORF">VV02_10920</name>
</gene>
<keyword evidence="4" id="KW-1185">Reference proteome</keyword>
<dbReference type="GO" id="GO:0016887">
    <property type="term" value="F:ATP hydrolysis activity"/>
    <property type="evidence" value="ECO:0007669"/>
    <property type="project" value="InterPro"/>
</dbReference>
<dbReference type="InterPro" id="IPR001482">
    <property type="entry name" value="T2SS/T4SS_dom"/>
</dbReference>
<dbReference type="OrthoDB" id="9810761at2"/>
<dbReference type="PATRIC" id="fig|571913.6.peg.2228"/>
<evidence type="ECO:0000256" key="1">
    <source>
        <dbReference type="ARBA" id="ARBA00006611"/>
    </source>
</evidence>
<proteinExistence type="inferred from homology"/>
<organism evidence="3 4">
    <name type="scientific">Luteipulveratus mongoliensis</name>
    <dbReference type="NCBI Taxonomy" id="571913"/>
    <lineage>
        <taxon>Bacteria</taxon>
        <taxon>Bacillati</taxon>
        <taxon>Actinomycetota</taxon>
        <taxon>Actinomycetes</taxon>
        <taxon>Micrococcales</taxon>
        <taxon>Dermacoccaceae</taxon>
        <taxon>Luteipulveratus</taxon>
    </lineage>
</organism>
<dbReference type="KEGG" id="lmoi:VV02_10920"/>
<feature type="domain" description="Bacterial type II secretion system protein E" evidence="2">
    <location>
        <begin position="69"/>
        <end position="340"/>
    </location>
</feature>
<dbReference type="PANTHER" id="PTHR30486">
    <property type="entry name" value="TWITCHING MOTILITY PROTEIN PILT"/>
    <property type="match status" value="1"/>
</dbReference>
<dbReference type="Gene3D" id="3.40.50.300">
    <property type="entry name" value="P-loop containing nucleotide triphosphate hydrolases"/>
    <property type="match status" value="1"/>
</dbReference>
<reference evidence="3 4" key="1">
    <citation type="submission" date="2015-03" db="EMBL/GenBank/DDBJ databases">
        <title>Luteipulveratus halotolerans sp. nov., a novel actinobacterium (Dermacoccaceae) from Sarawak, Malaysia.</title>
        <authorList>
            <person name="Juboi H."/>
            <person name="Basik A."/>
            <person name="Shamsul S.S."/>
            <person name="Arnold P."/>
            <person name="Schmitt E.K."/>
            <person name="Sanglier J.-J."/>
            <person name="Yeo T."/>
        </authorList>
    </citation>
    <scope>NUCLEOTIDE SEQUENCE [LARGE SCALE GENOMIC DNA]</scope>
    <source>
        <strain evidence="3 4">MN07-A0370</strain>
    </source>
</reference>
<dbReference type="Proteomes" id="UP000066480">
    <property type="component" value="Chromosome"/>
</dbReference>
<evidence type="ECO:0000313" key="4">
    <source>
        <dbReference type="Proteomes" id="UP000066480"/>
    </source>
</evidence>
<dbReference type="EMBL" id="CP011112">
    <property type="protein sequence ID" value="AKU16256.1"/>
    <property type="molecule type" value="Genomic_DNA"/>
</dbReference>
<dbReference type="AlphaFoldDB" id="A0A0K1JHT2"/>
<comment type="similarity">
    <text evidence="1">Belongs to the GSP E family.</text>
</comment>
<dbReference type="InterPro" id="IPR050921">
    <property type="entry name" value="T4SS_GSP_E_ATPase"/>
</dbReference>
<dbReference type="Gene3D" id="3.30.450.380">
    <property type="match status" value="1"/>
</dbReference>
<dbReference type="SUPFAM" id="SSF52540">
    <property type="entry name" value="P-loop containing nucleoside triphosphate hydrolases"/>
    <property type="match status" value="1"/>
</dbReference>
<evidence type="ECO:0000313" key="3">
    <source>
        <dbReference type="EMBL" id="AKU16256.1"/>
    </source>
</evidence>
<dbReference type="Pfam" id="PF00437">
    <property type="entry name" value="T2SSE"/>
    <property type="match status" value="1"/>
</dbReference>
<protein>
    <submittedName>
        <fullName evidence="3">Pilus assembly protein CpaF</fullName>
    </submittedName>
</protein>
<dbReference type="InterPro" id="IPR027417">
    <property type="entry name" value="P-loop_NTPase"/>
</dbReference>
<dbReference type="CDD" id="cd01130">
    <property type="entry name" value="VirB11-like_ATPase"/>
    <property type="match status" value="1"/>
</dbReference>
<dbReference type="RefSeq" id="WP_052591574.1">
    <property type="nucleotide sequence ID" value="NZ_CP011112.1"/>
</dbReference>
<dbReference type="STRING" id="571913.VV02_10920"/>
<accession>A0A0K1JHT2</accession>
<evidence type="ECO:0000259" key="2">
    <source>
        <dbReference type="Pfam" id="PF00437"/>
    </source>
</evidence>
<dbReference type="PANTHER" id="PTHR30486:SF15">
    <property type="entry name" value="TYPE II_IV SECRETION SYSTEM ATPASE"/>
    <property type="match status" value="1"/>
</dbReference>
<sequence>MEGIQLIEGEVRELIRRQRLDPGRDHGELRALVREVVQDYEERSLHGGLVPLADRDVATRAVLDAVVGYGPLQPYLDDPTIEEIWINEPARVFVARDGVAELTPTILTDEQVKYLVERMLKPSGRRIDLSSPFVDAALPDGSRLHVAIPDVTRAHWMVNIRKFVVRAHGLEDLVRMGTLTQPAARFLSACVASGLNILVAGGTQAGKTTMLNCLGAAIPSNERVVSCEEVFELKLPLRDWAAMQCRQPSLEGTGEIPLRRLVKEALRMRPSRIIVGEVRQEESLDLLIALNSGLPGMCTIHANSAREAVIKMCTLPLLAGSNVSSRFVVPTVASAVDIVVQIALERDGRRRVREIVAVPGRAEGDVVELAELFVTRGGRLVRGDGFPPHQDRFERAGYDAIELLRDVA</sequence>